<organism evidence="2 3">
    <name type="scientific">Hyaloscypha bicolor E</name>
    <dbReference type="NCBI Taxonomy" id="1095630"/>
    <lineage>
        <taxon>Eukaryota</taxon>
        <taxon>Fungi</taxon>
        <taxon>Dikarya</taxon>
        <taxon>Ascomycota</taxon>
        <taxon>Pezizomycotina</taxon>
        <taxon>Leotiomycetes</taxon>
        <taxon>Helotiales</taxon>
        <taxon>Hyaloscyphaceae</taxon>
        <taxon>Hyaloscypha</taxon>
        <taxon>Hyaloscypha bicolor</taxon>
    </lineage>
</organism>
<protein>
    <recommendedName>
        <fullName evidence="1">C2H2-type domain-containing protein</fullName>
    </recommendedName>
</protein>
<evidence type="ECO:0000313" key="3">
    <source>
        <dbReference type="Proteomes" id="UP000235371"/>
    </source>
</evidence>
<reference evidence="2 3" key="1">
    <citation type="submission" date="2016-04" db="EMBL/GenBank/DDBJ databases">
        <title>A degradative enzymes factory behind the ericoid mycorrhizal symbiosis.</title>
        <authorList>
            <consortium name="DOE Joint Genome Institute"/>
            <person name="Martino E."/>
            <person name="Morin E."/>
            <person name="Grelet G."/>
            <person name="Kuo A."/>
            <person name="Kohler A."/>
            <person name="Daghino S."/>
            <person name="Barry K."/>
            <person name="Choi C."/>
            <person name="Cichocki N."/>
            <person name="Clum A."/>
            <person name="Copeland A."/>
            <person name="Hainaut M."/>
            <person name="Haridas S."/>
            <person name="Labutti K."/>
            <person name="Lindquist E."/>
            <person name="Lipzen A."/>
            <person name="Khouja H.-R."/>
            <person name="Murat C."/>
            <person name="Ohm R."/>
            <person name="Olson A."/>
            <person name="Spatafora J."/>
            <person name="Veneault-Fourrey C."/>
            <person name="Henrissat B."/>
            <person name="Grigoriev I."/>
            <person name="Martin F."/>
            <person name="Perotto S."/>
        </authorList>
    </citation>
    <scope>NUCLEOTIDE SEQUENCE [LARGE SCALE GENOMIC DNA]</scope>
    <source>
        <strain evidence="2 3">E</strain>
    </source>
</reference>
<dbReference type="PROSITE" id="PS00028">
    <property type="entry name" value="ZINC_FINGER_C2H2_1"/>
    <property type="match status" value="1"/>
</dbReference>
<evidence type="ECO:0000259" key="1">
    <source>
        <dbReference type="PROSITE" id="PS00028"/>
    </source>
</evidence>
<proteinExistence type="predicted"/>
<dbReference type="OrthoDB" id="3523290at2759"/>
<dbReference type="InterPro" id="IPR013087">
    <property type="entry name" value="Znf_C2H2_type"/>
</dbReference>
<dbReference type="InParanoid" id="A0A2J6TAJ3"/>
<accession>A0A2J6TAJ3</accession>
<evidence type="ECO:0000313" key="2">
    <source>
        <dbReference type="EMBL" id="PMD60056.1"/>
    </source>
</evidence>
<name>A0A2J6TAJ3_9HELO</name>
<dbReference type="RefSeq" id="XP_024736960.1">
    <property type="nucleotide sequence ID" value="XM_024883122.1"/>
</dbReference>
<feature type="domain" description="C2H2-type" evidence="1">
    <location>
        <begin position="17"/>
        <end position="40"/>
    </location>
</feature>
<sequence>MAKPTKRQVKGGQKIRCELSGCTVTFGRDFDRLRHVREKHGPPLHCRIPGCRWIAKRNGRLTRHLNNVHGGGVCTTYTVPCEFRIAPTQSLASSNYFSTPDINLNPNFDPASPLIPIQYTFTPQAAPLFQATPQFPLPDVSESYTVLNSNDAPPSPDEHNPIPDPSTVLRTRAQATPRRPRVFRPCRVRRQKAHSTAQRTDSPLAQHVSALDTTLDFYPGVEGEGDGYPIAFAQDEGLPCTPSVEPIAGFLGSLSLDYSTDWLSVLAINKPTNQPTNQSVSQQYLPK</sequence>
<keyword evidence="3" id="KW-1185">Reference proteome</keyword>
<dbReference type="SMART" id="SM00355">
    <property type="entry name" value="ZnF_C2H2"/>
    <property type="match status" value="2"/>
</dbReference>
<dbReference type="AlphaFoldDB" id="A0A2J6TAJ3"/>
<dbReference type="Proteomes" id="UP000235371">
    <property type="component" value="Unassembled WGS sequence"/>
</dbReference>
<dbReference type="GeneID" id="36591199"/>
<gene>
    <name evidence="2" type="ORF">K444DRAFT_629897</name>
</gene>
<dbReference type="EMBL" id="KZ613803">
    <property type="protein sequence ID" value="PMD60056.1"/>
    <property type="molecule type" value="Genomic_DNA"/>
</dbReference>